<reference evidence="1 2" key="1">
    <citation type="submission" date="2018-01" db="EMBL/GenBank/DDBJ databases">
        <title>Genome sequence of the PGP bacterium Paenibacillus illinoisensis E3.</title>
        <authorList>
            <person name="Rolli E."/>
            <person name="Marasco R."/>
            <person name="Bessem C."/>
            <person name="Michoud G."/>
            <person name="Gaiarsa S."/>
            <person name="Borin S."/>
            <person name="Daffonchio D."/>
        </authorList>
    </citation>
    <scope>NUCLEOTIDE SEQUENCE [LARGE SCALE GENOMIC DNA]</scope>
    <source>
        <strain evidence="1 2">E3</strain>
    </source>
</reference>
<proteinExistence type="predicted"/>
<accession>A0A2W0C739</accession>
<comment type="caution">
    <text evidence="1">The sequence shown here is derived from an EMBL/GenBank/DDBJ whole genome shotgun (WGS) entry which is preliminary data.</text>
</comment>
<dbReference type="Proteomes" id="UP000247459">
    <property type="component" value="Unassembled WGS sequence"/>
</dbReference>
<evidence type="ECO:0000313" key="1">
    <source>
        <dbReference type="EMBL" id="PYY28320.1"/>
    </source>
</evidence>
<dbReference type="AlphaFoldDB" id="A0A2W0C739"/>
<sequence>MTLMTNKTSTTQEMEQFFMTLDYSRPACSMKDIIEYCQINNRGLNSLILQLKAILVTEELRYDFMMRVPSDPTGSEVFNLLHKIRKEQLEVNPMSDELFLDMYFINPVQALRQYFKEHIIPFQVERMRKWEVTVEQLINLKKNDKYIQFEIAMAIL</sequence>
<name>A0A2W0C739_9BACL</name>
<protein>
    <submittedName>
        <fullName evidence="1">Uncharacterized protein</fullName>
    </submittedName>
</protein>
<organism evidence="1 2">
    <name type="scientific">Paenibacillus illinoisensis</name>
    <dbReference type="NCBI Taxonomy" id="59845"/>
    <lineage>
        <taxon>Bacteria</taxon>
        <taxon>Bacillati</taxon>
        <taxon>Bacillota</taxon>
        <taxon>Bacilli</taxon>
        <taxon>Bacillales</taxon>
        <taxon>Paenibacillaceae</taxon>
        <taxon>Paenibacillus</taxon>
    </lineage>
</organism>
<dbReference type="OrthoDB" id="2641306at2"/>
<evidence type="ECO:0000313" key="2">
    <source>
        <dbReference type="Proteomes" id="UP000247459"/>
    </source>
</evidence>
<dbReference type="EMBL" id="PRLG01000020">
    <property type="protein sequence ID" value="PYY28320.1"/>
    <property type="molecule type" value="Genomic_DNA"/>
</dbReference>
<gene>
    <name evidence="1" type="ORF">PIL02S_03471</name>
</gene>